<dbReference type="GO" id="GO:0016887">
    <property type="term" value="F:ATP hydrolysis activity"/>
    <property type="evidence" value="ECO:0007669"/>
    <property type="project" value="InterPro"/>
</dbReference>
<protein>
    <submittedName>
        <fullName evidence="2">Uncharacterized protein</fullName>
    </submittedName>
</protein>
<accession>A0A9W9YFL6</accession>
<keyword evidence="3" id="KW-1185">Reference proteome</keyword>
<dbReference type="EMBL" id="MU827779">
    <property type="protein sequence ID" value="KAJ7339357.1"/>
    <property type="molecule type" value="Genomic_DNA"/>
</dbReference>
<organism evidence="2 3">
    <name type="scientific">Desmophyllum pertusum</name>
    <dbReference type="NCBI Taxonomy" id="174260"/>
    <lineage>
        <taxon>Eukaryota</taxon>
        <taxon>Metazoa</taxon>
        <taxon>Cnidaria</taxon>
        <taxon>Anthozoa</taxon>
        <taxon>Hexacorallia</taxon>
        <taxon>Scleractinia</taxon>
        <taxon>Caryophylliina</taxon>
        <taxon>Caryophylliidae</taxon>
        <taxon>Desmophyllum</taxon>
    </lineage>
</organism>
<sequence>MVQSLHLVRNSHLFRTIWQKCFERAANICKGDPETGGKLRIDLVQDLVWSKSFERWRTLWERICSGQISLKDVDARFDRFRKDPKSLDDEIEIALIFLSAEEDIDATLHHRVAQIKQFQNLREFEDAAAAILEFKEAMELEGDFHVLVEFRDQMTDEFRQRPLGTIDDDVLETGRAIERLAPPMIECLKTVSDNKEFIFWLRKEVNGREEVKTLVDLAMMSAGESDIETDRVSCLHTTALGFAPFIFDLDKCAGLSQLMDICESVWEHIKENDTLPVKLDDISCHLEWLKGVKDKHAMSSLKLAQAINERGVYCIGQLDNATSYQPNDTKSIDSVISLLLIPTKESGEAREFSLEKLKELQSKLALISGKNSQGQEDVERFGQLLQGVVLLGQAYVNLCEIGDVSHLDWNHEYKCRSAMGKKKVIDDIQLQTNDFERYFNTCKENINSLRMKYRDLNYFTTQQLLFLRRELAGLKHSATMDVLNLQVYTLLERVLPGLDQLRLRDVLRDVGICDAGICDAGTCDAGICDAGICDPMSLPSQERDDHRTADEQVVEKYEILLNNVEKLSYSEPERLAVAALVAKWESSEVELVLWCVQNNDKSDLIDELYDEASDDPRFHGIVNQTARADLEQSLAESSYDSDDSDRSLSEDRDDSSISDHEELQITLDETKGGAYLSLEEMGVFLSSLASKGERAEKRILPSSLKSGKPNLVLARKEYIFAAVLGLYMGEGAQSLPNSDEVLICTSETTSEEVELLWRRALANNGEKLHCLVNGDLLDYDVSQKVVDCLHTLMQDYSNSESLALVVLCSSENEERAHIVTSLEEYKVEGIPRYPRADELRRYLENQFKVPQQKPGLYCDQHVMWSAAAEVGRAENFNVRVVTSDHPGVGKSLVVKRLEEQVTHLPNNRLITEVMKERDEEPPPLCVTIPFHDKHARVADAVGFFLPHALHSDIPLSRIFHLDCFSTVTPEFETLLFNLLIMGELTDDRGRAWRRNPYDLYILEITDPTSKGQEQTTEMCKVHELLPPIRCFLPEETLALLKRKRAVQRNSPLFDEEELQSDAVQRVWQYLQLFNEDPRLVDQEFYFDPRSKRDDSPEECLETLIRNCGVRNPSWSELRYFVNF</sequence>
<evidence type="ECO:0000313" key="3">
    <source>
        <dbReference type="Proteomes" id="UP001163046"/>
    </source>
</evidence>
<proteinExistence type="predicted"/>
<evidence type="ECO:0000313" key="2">
    <source>
        <dbReference type="EMBL" id="KAJ7339357.1"/>
    </source>
</evidence>
<dbReference type="OrthoDB" id="2423195at2759"/>
<name>A0A9W9YFL6_9CNID</name>
<dbReference type="AlphaFoldDB" id="A0A9W9YFL6"/>
<evidence type="ECO:0000256" key="1">
    <source>
        <dbReference type="SAM" id="MobiDB-lite"/>
    </source>
</evidence>
<feature type="compositionally biased region" description="Basic and acidic residues" evidence="1">
    <location>
        <begin position="644"/>
        <end position="661"/>
    </location>
</feature>
<gene>
    <name evidence="2" type="ORF">OS493_005751</name>
</gene>
<dbReference type="GO" id="GO:0004842">
    <property type="term" value="F:ubiquitin-protein transferase activity"/>
    <property type="evidence" value="ECO:0007669"/>
    <property type="project" value="InterPro"/>
</dbReference>
<dbReference type="PANTHER" id="PTHR22605:SF16">
    <property type="entry name" value="E3 UBIQUITIN-PROTEIN LIGASE RNF213"/>
    <property type="match status" value="1"/>
</dbReference>
<dbReference type="InterPro" id="IPR031248">
    <property type="entry name" value="RNF213"/>
</dbReference>
<comment type="caution">
    <text evidence="2">The sequence shown here is derived from an EMBL/GenBank/DDBJ whole genome shotgun (WGS) entry which is preliminary data.</text>
</comment>
<reference evidence="2" key="1">
    <citation type="submission" date="2023-01" db="EMBL/GenBank/DDBJ databases">
        <title>Genome assembly of the deep-sea coral Lophelia pertusa.</title>
        <authorList>
            <person name="Herrera S."/>
            <person name="Cordes E."/>
        </authorList>
    </citation>
    <scope>NUCLEOTIDE SEQUENCE</scope>
    <source>
        <strain evidence="2">USNM1676648</strain>
        <tissue evidence="2">Polyp</tissue>
    </source>
</reference>
<dbReference type="PANTHER" id="PTHR22605">
    <property type="entry name" value="RZ-TYPE DOMAIN-CONTAINING PROTEIN"/>
    <property type="match status" value="1"/>
</dbReference>
<dbReference type="Proteomes" id="UP001163046">
    <property type="component" value="Unassembled WGS sequence"/>
</dbReference>
<feature type="region of interest" description="Disordered" evidence="1">
    <location>
        <begin position="633"/>
        <end position="661"/>
    </location>
</feature>